<name>A0A7W3JTK5_9MICO</name>
<evidence type="ECO:0000313" key="6">
    <source>
        <dbReference type="EMBL" id="MBA8828862.1"/>
    </source>
</evidence>
<evidence type="ECO:0000313" key="7">
    <source>
        <dbReference type="Proteomes" id="UP000524237"/>
    </source>
</evidence>
<evidence type="ECO:0000256" key="4">
    <source>
        <dbReference type="SAM" id="SignalP"/>
    </source>
</evidence>
<dbReference type="RefSeq" id="WP_182484313.1">
    <property type="nucleotide sequence ID" value="NZ_JACGWU010000002.1"/>
</dbReference>
<dbReference type="InterPro" id="IPR025997">
    <property type="entry name" value="SBP_2_dom"/>
</dbReference>
<evidence type="ECO:0000256" key="1">
    <source>
        <dbReference type="ARBA" id="ARBA00004196"/>
    </source>
</evidence>
<dbReference type="Gene3D" id="3.40.50.2300">
    <property type="match status" value="2"/>
</dbReference>
<dbReference type="GO" id="GO:0030313">
    <property type="term" value="C:cell envelope"/>
    <property type="evidence" value="ECO:0007669"/>
    <property type="project" value="UniProtKB-SubCell"/>
</dbReference>
<protein>
    <submittedName>
        <fullName evidence="6">Ribose transport system substrate-binding protein</fullName>
    </submittedName>
</protein>
<dbReference type="GO" id="GO:0030246">
    <property type="term" value="F:carbohydrate binding"/>
    <property type="evidence" value="ECO:0007669"/>
    <property type="project" value="UniProtKB-ARBA"/>
</dbReference>
<evidence type="ECO:0000259" key="5">
    <source>
        <dbReference type="Pfam" id="PF13407"/>
    </source>
</evidence>
<comment type="caution">
    <text evidence="6">The sequence shown here is derived from an EMBL/GenBank/DDBJ whole genome shotgun (WGS) entry which is preliminary data.</text>
</comment>
<keyword evidence="7" id="KW-1185">Reference proteome</keyword>
<feature type="signal peptide" evidence="4">
    <location>
        <begin position="1"/>
        <end position="21"/>
    </location>
</feature>
<dbReference type="InterPro" id="IPR028082">
    <property type="entry name" value="Peripla_BP_I"/>
</dbReference>
<dbReference type="SUPFAM" id="SSF53822">
    <property type="entry name" value="Periplasmic binding protein-like I"/>
    <property type="match status" value="1"/>
</dbReference>
<dbReference type="Proteomes" id="UP000524237">
    <property type="component" value="Unassembled WGS sequence"/>
</dbReference>
<evidence type="ECO:0000256" key="2">
    <source>
        <dbReference type="ARBA" id="ARBA00007639"/>
    </source>
</evidence>
<feature type="chain" id="PRO_5039060500" evidence="4">
    <location>
        <begin position="22"/>
        <end position="337"/>
    </location>
</feature>
<dbReference type="PANTHER" id="PTHR46847:SF1">
    <property type="entry name" value="D-ALLOSE-BINDING PERIPLASMIC PROTEIN-RELATED"/>
    <property type="match status" value="1"/>
</dbReference>
<proteinExistence type="inferred from homology"/>
<dbReference type="AlphaFoldDB" id="A0A7W3JTK5"/>
<dbReference type="PROSITE" id="PS51257">
    <property type="entry name" value="PROKAR_LIPOPROTEIN"/>
    <property type="match status" value="1"/>
</dbReference>
<comment type="similarity">
    <text evidence="2">Belongs to the bacterial solute-binding protein 2 family.</text>
</comment>
<dbReference type="CDD" id="cd01536">
    <property type="entry name" value="PBP1_ABC_sugar_binding-like"/>
    <property type="match status" value="1"/>
</dbReference>
<dbReference type="Pfam" id="PF13407">
    <property type="entry name" value="Peripla_BP_4"/>
    <property type="match status" value="1"/>
</dbReference>
<feature type="domain" description="Periplasmic binding protein" evidence="5">
    <location>
        <begin position="39"/>
        <end position="302"/>
    </location>
</feature>
<dbReference type="EMBL" id="JACGWU010000002">
    <property type="protein sequence ID" value="MBA8828862.1"/>
    <property type="molecule type" value="Genomic_DNA"/>
</dbReference>
<reference evidence="6 7" key="1">
    <citation type="submission" date="2020-07" db="EMBL/GenBank/DDBJ databases">
        <title>Sequencing the genomes of 1000 actinobacteria strains.</title>
        <authorList>
            <person name="Klenk H.-P."/>
        </authorList>
    </citation>
    <scope>NUCLEOTIDE SEQUENCE [LARGE SCALE GENOMIC DNA]</scope>
    <source>
        <strain evidence="6 7">DSM 23737</strain>
    </source>
</reference>
<dbReference type="PANTHER" id="PTHR46847">
    <property type="entry name" value="D-ALLOSE-BINDING PERIPLASMIC PROTEIN-RELATED"/>
    <property type="match status" value="1"/>
</dbReference>
<comment type="subcellular location">
    <subcellularLocation>
        <location evidence="1">Cell envelope</location>
    </subcellularLocation>
</comment>
<sequence length="337" mass="34960">MIQTKWSAKIAIVATATIALAISLAGCSTAAPAEESIKVGYSGYTLTNPYFTGLVKGLEEGAKTQGFTLVQTNSNGDPQVQASDIANLVSQGCKYIIISPAQSDALIPAITAAVKAGAVPIAVSDTIPSSLIKFTVAMNHVTIGEQSAQGIVDFLTKKNGSAKGTVVEMQGIAGSPAGTDRTKGFNNIISKYPDIKVVATADGGFDTDKTFTAMSTILQAHPDVEAVMNANDSEALGTTKALQASKLFYPVGDQKHIFVTGNDAPAPAIASIRANEQDMTVSSNPIGIGKLVMENIAKLQAGTDVTGFVEWKGMVITPTNIDSAEVKSYGIWADLVG</sequence>
<gene>
    <name evidence="6" type="ORF">FB555_000960</name>
</gene>
<accession>A0A7W3JTK5</accession>
<evidence type="ECO:0000256" key="3">
    <source>
        <dbReference type="ARBA" id="ARBA00022729"/>
    </source>
</evidence>
<organism evidence="6 7">
    <name type="scientific">Alpinimonas psychrophila</name>
    <dbReference type="NCBI Taxonomy" id="748908"/>
    <lineage>
        <taxon>Bacteria</taxon>
        <taxon>Bacillati</taxon>
        <taxon>Actinomycetota</taxon>
        <taxon>Actinomycetes</taxon>
        <taxon>Micrococcales</taxon>
        <taxon>Microbacteriaceae</taxon>
        <taxon>Alpinimonas</taxon>
    </lineage>
</organism>
<keyword evidence="3 4" id="KW-0732">Signal</keyword>